<evidence type="ECO:0000313" key="5">
    <source>
        <dbReference type="Proteomes" id="UP001107960"/>
    </source>
</evidence>
<evidence type="ECO:0000313" key="4">
    <source>
        <dbReference type="Proteomes" id="UP000603715"/>
    </source>
</evidence>
<evidence type="ECO:0000313" key="2">
    <source>
        <dbReference type="EMBL" id="MBD3904973.1"/>
    </source>
</evidence>
<sequence length="105" mass="11769">MKKFLLVASIAITATVNAKDFCEKKKSEETKEENVAEKVKSEKCHTYGMVAWCKPNEMVVDSVCYDDAVPGSYEQSRACMRENGQLYNIFICGTSDYAGLTDSIY</sequence>
<reference evidence="3" key="1">
    <citation type="submission" date="2021-11" db="EMBL/GenBank/DDBJ databases">
        <title>Description of novel Chryseobacterium species.</title>
        <authorList>
            <person name="Saticioglu I.B."/>
            <person name="Ay H."/>
            <person name="Altun S."/>
            <person name="Duman M."/>
        </authorList>
    </citation>
    <scope>NUCLEOTIDE SEQUENCE</scope>
    <source>
        <strain evidence="3">C-39</strain>
    </source>
</reference>
<feature type="signal peptide" evidence="1">
    <location>
        <begin position="1"/>
        <end position="18"/>
    </location>
</feature>
<protein>
    <submittedName>
        <fullName evidence="3">Uncharacterized protein</fullName>
    </submittedName>
</protein>
<feature type="chain" id="PRO_5040201248" evidence="1">
    <location>
        <begin position="19"/>
        <end position="105"/>
    </location>
</feature>
<evidence type="ECO:0000256" key="1">
    <source>
        <dbReference type="SAM" id="SignalP"/>
    </source>
</evidence>
<evidence type="ECO:0000313" key="3">
    <source>
        <dbReference type="EMBL" id="MCC9035160.1"/>
    </source>
</evidence>
<dbReference type="Proteomes" id="UP000603715">
    <property type="component" value="Unassembled WGS sequence"/>
</dbReference>
<reference evidence="4" key="2">
    <citation type="submission" date="2023-07" db="EMBL/GenBank/DDBJ databases">
        <title>Description of novel Chryseobacterium sp. strain C-2.</title>
        <authorList>
            <person name="Saticioglu I.B."/>
        </authorList>
    </citation>
    <scope>NUCLEOTIDE SEQUENCE [LARGE SCALE GENOMIC DNA]</scope>
    <source>
        <strain evidence="4">C-2</strain>
    </source>
</reference>
<dbReference type="Proteomes" id="UP001107960">
    <property type="component" value="Unassembled WGS sequence"/>
</dbReference>
<organism evidence="3 5">
    <name type="scientific">Chryseobacterium muglaense</name>
    <dbReference type="NCBI Taxonomy" id="2893752"/>
    <lineage>
        <taxon>Bacteria</taxon>
        <taxon>Pseudomonadati</taxon>
        <taxon>Bacteroidota</taxon>
        <taxon>Flavobacteriia</taxon>
        <taxon>Flavobacteriales</taxon>
        <taxon>Weeksellaceae</taxon>
        <taxon>Chryseobacterium group</taxon>
        <taxon>Chryseobacterium</taxon>
    </lineage>
</organism>
<gene>
    <name evidence="2" type="ORF">IEW27_10290</name>
    <name evidence="3" type="ORF">LNP80_12970</name>
</gene>
<comment type="caution">
    <text evidence="3">The sequence shown here is derived from an EMBL/GenBank/DDBJ whole genome shotgun (WGS) entry which is preliminary data.</text>
</comment>
<proteinExistence type="predicted"/>
<dbReference type="AlphaFoldDB" id="A0A9Q3UWX4"/>
<reference evidence="2" key="3">
    <citation type="submission" date="2024-05" db="EMBL/GenBank/DDBJ databases">
        <title>Description of novel Chryseobacterium sp. strain C-2.</title>
        <authorList>
            <person name="Saticioglu I.B."/>
        </authorList>
    </citation>
    <scope>NUCLEOTIDE SEQUENCE</scope>
    <source>
        <strain evidence="2">C-2</strain>
    </source>
</reference>
<accession>A0A9Q3UWX4</accession>
<dbReference type="EMBL" id="JACXXP010000010">
    <property type="protein sequence ID" value="MBD3904973.1"/>
    <property type="molecule type" value="Genomic_DNA"/>
</dbReference>
<keyword evidence="1" id="KW-0732">Signal</keyword>
<dbReference type="RefSeq" id="WP_191179491.1">
    <property type="nucleotide sequence ID" value="NZ_JACXXP010000010.1"/>
</dbReference>
<name>A0A9Q3UWX4_9FLAO</name>
<dbReference type="EMBL" id="JAJJML010000001">
    <property type="protein sequence ID" value="MCC9035160.1"/>
    <property type="molecule type" value="Genomic_DNA"/>
</dbReference>
<keyword evidence="4" id="KW-1185">Reference proteome</keyword>